<comment type="function">
    <text evidence="1 3">Probably involved in ribonucleotide reductase function.</text>
</comment>
<dbReference type="Pfam" id="PF07972">
    <property type="entry name" value="Flavodoxin_NdrI"/>
    <property type="match status" value="1"/>
</dbReference>
<gene>
    <name evidence="3 4" type="primary">nrdI</name>
    <name evidence="4" type="ordered locus">MPUT_0665</name>
</gene>
<comment type="similarity">
    <text evidence="2 3">Belongs to the NrdI family.</text>
</comment>
<dbReference type="PANTHER" id="PTHR37297">
    <property type="entry name" value="PROTEIN NRDI"/>
    <property type="match status" value="1"/>
</dbReference>
<dbReference type="Gene3D" id="3.40.50.360">
    <property type="match status" value="1"/>
</dbReference>
<dbReference type="PANTHER" id="PTHR37297:SF1">
    <property type="entry name" value="PROTEIN NRDI"/>
    <property type="match status" value="1"/>
</dbReference>
<dbReference type="AlphaFoldDB" id="A0A7U3ZT19"/>
<evidence type="ECO:0000256" key="1">
    <source>
        <dbReference type="ARBA" id="ARBA00003999"/>
    </source>
</evidence>
<dbReference type="InterPro" id="IPR004465">
    <property type="entry name" value="RNR_NrdI"/>
</dbReference>
<dbReference type="InterPro" id="IPR029039">
    <property type="entry name" value="Flavoprotein-like_sf"/>
</dbReference>
<dbReference type="EMBL" id="CP003021">
    <property type="protein sequence ID" value="AEM69002.1"/>
    <property type="molecule type" value="Genomic_DNA"/>
</dbReference>
<protein>
    <recommendedName>
        <fullName evidence="3">Protein NrdI</fullName>
    </recommendedName>
</protein>
<sequence length="156" mass="17689">MHNNVKLVSDKDVVKPKGKPFMVYFSSISNNTHRFVQKLEIENLRIPYELEDSIKVDKDYVLCTPTYSGGGEHLAGAVPKQVIKFLNDPDNRKFCKGVIASGNTNFGDTFGIAGPIISKKLNVPFLYQFELLGTQHDVIQIKEILNKFWEEGNNER</sequence>
<proteinExistence type="inferred from homology"/>
<evidence type="ECO:0000313" key="4">
    <source>
        <dbReference type="EMBL" id="AEM69002.1"/>
    </source>
</evidence>
<dbReference type="HAMAP" id="MF_00128">
    <property type="entry name" value="NrdI"/>
    <property type="match status" value="1"/>
</dbReference>
<dbReference type="NCBIfam" id="TIGR00333">
    <property type="entry name" value="nrdI"/>
    <property type="match status" value="1"/>
</dbReference>
<name>A0A7U3ZT19_MYCPK</name>
<dbReference type="Proteomes" id="UP000008907">
    <property type="component" value="Chromosome"/>
</dbReference>
<organism evidence="4 5">
    <name type="scientific">Mycoplasma putrefaciens (strain ATCC 15718 / NCTC 10155 / C30 KS-1 / KS-1)</name>
    <dbReference type="NCBI Taxonomy" id="743965"/>
    <lineage>
        <taxon>Bacteria</taxon>
        <taxon>Bacillati</taxon>
        <taxon>Mycoplasmatota</taxon>
        <taxon>Mollicutes</taxon>
        <taxon>Mycoplasmataceae</taxon>
        <taxon>Mycoplasma</taxon>
    </lineage>
</organism>
<accession>A0A7U3ZT19</accession>
<evidence type="ECO:0000256" key="2">
    <source>
        <dbReference type="ARBA" id="ARBA00009942"/>
    </source>
</evidence>
<evidence type="ECO:0000313" key="5">
    <source>
        <dbReference type="Proteomes" id="UP000008907"/>
    </source>
</evidence>
<evidence type="ECO:0000256" key="3">
    <source>
        <dbReference type="HAMAP-Rule" id="MF_00128"/>
    </source>
</evidence>
<dbReference type="KEGG" id="mpf:MPUT_0665"/>
<reference evidence="4 5" key="1">
    <citation type="journal article" date="2011" name="J. Bacteriol.">
        <title>Genome Sequence of Mycoplasma putrefaciens Type Strain KS1.</title>
        <authorList>
            <person name="Calcutt M.J."/>
            <person name="Foecking M.F."/>
        </authorList>
    </citation>
    <scope>NUCLEOTIDE SEQUENCE [LARGE SCALE GENOMIC DNA]</scope>
    <source>
        <strain evidence="5">ATCC 15718 / NCTC 10155 / C30 KS-1 / KS-1</strain>
    </source>
</reference>
<dbReference type="InterPro" id="IPR020852">
    <property type="entry name" value="RNR_Ib_NrdI_bac"/>
</dbReference>
<dbReference type="GO" id="GO:0010181">
    <property type="term" value="F:FMN binding"/>
    <property type="evidence" value="ECO:0007669"/>
    <property type="project" value="InterPro"/>
</dbReference>
<dbReference type="PIRSF" id="PIRSF005087">
    <property type="entry name" value="NrdI"/>
    <property type="match status" value="1"/>
</dbReference>
<dbReference type="RefSeq" id="WP_014035357.1">
    <property type="nucleotide sequence ID" value="NC_015946.1"/>
</dbReference>
<dbReference type="SUPFAM" id="SSF52218">
    <property type="entry name" value="Flavoproteins"/>
    <property type="match status" value="1"/>
</dbReference>